<dbReference type="InterPro" id="IPR015943">
    <property type="entry name" value="WD40/YVTN_repeat-like_dom_sf"/>
</dbReference>
<keyword evidence="7" id="KW-1185">Reference proteome</keyword>
<reference evidence="6" key="1">
    <citation type="submission" date="2020-05" db="EMBL/GenBank/DDBJ databases">
        <title>Phylogenomic resolution of chytrid fungi.</title>
        <authorList>
            <person name="Stajich J.E."/>
            <person name="Amses K."/>
            <person name="Simmons R."/>
            <person name="Seto K."/>
            <person name="Myers J."/>
            <person name="Bonds A."/>
            <person name="Quandt C.A."/>
            <person name="Barry K."/>
            <person name="Liu P."/>
            <person name="Grigoriev I."/>
            <person name="Longcore J.E."/>
            <person name="James T.Y."/>
        </authorList>
    </citation>
    <scope>NUCLEOTIDE SEQUENCE</scope>
    <source>
        <strain evidence="6">JEL0513</strain>
    </source>
</reference>
<dbReference type="PANTHER" id="PTHR19848:SF8">
    <property type="entry name" value="F-BOX AND WD REPEAT DOMAIN CONTAINING 7"/>
    <property type="match status" value="1"/>
</dbReference>
<dbReference type="EMBL" id="JADGJH010001225">
    <property type="protein sequence ID" value="KAJ3116496.1"/>
    <property type="molecule type" value="Genomic_DNA"/>
</dbReference>
<feature type="repeat" description="WD" evidence="3">
    <location>
        <begin position="82"/>
        <end position="123"/>
    </location>
</feature>
<dbReference type="Proteomes" id="UP001211907">
    <property type="component" value="Unassembled WGS sequence"/>
</dbReference>
<dbReference type="Gene3D" id="2.130.10.10">
    <property type="entry name" value="YVTN repeat-like/Quinoprotein amine dehydrogenase"/>
    <property type="match status" value="2"/>
</dbReference>
<dbReference type="PANTHER" id="PTHR19848">
    <property type="entry name" value="WD40 REPEAT PROTEIN"/>
    <property type="match status" value="1"/>
</dbReference>
<gene>
    <name evidence="6" type="primary">SPT8</name>
    <name evidence="6" type="ORF">HK100_001049</name>
</gene>
<keyword evidence="1 3" id="KW-0853">WD repeat</keyword>
<dbReference type="Pfam" id="PF23798">
    <property type="entry name" value="Beta-prop_SPT8"/>
    <property type="match status" value="2"/>
</dbReference>
<dbReference type="InterPro" id="IPR057544">
    <property type="entry name" value="Beta-prop_SPT8"/>
</dbReference>
<comment type="caution">
    <text evidence="6">The sequence shown here is derived from an EMBL/GenBank/DDBJ whole genome shotgun (WGS) entry which is preliminary data.</text>
</comment>
<proteinExistence type="predicted"/>
<evidence type="ECO:0000259" key="5">
    <source>
        <dbReference type="Pfam" id="PF23798"/>
    </source>
</evidence>
<name>A0AAD5XBC1_9FUNG</name>
<evidence type="ECO:0000256" key="2">
    <source>
        <dbReference type="ARBA" id="ARBA00022737"/>
    </source>
</evidence>
<dbReference type="SMART" id="SM00320">
    <property type="entry name" value="WD40"/>
    <property type="match status" value="4"/>
</dbReference>
<dbReference type="SUPFAM" id="SSF50978">
    <property type="entry name" value="WD40 repeat-like"/>
    <property type="match status" value="1"/>
</dbReference>
<evidence type="ECO:0000256" key="4">
    <source>
        <dbReference type="SAM" id="MobiDB-lite"/>
    </source>
</evidence>
<protein>
    <submittedName>
        <fullName evidence="6">Transcription factor spt8</fullName>
    </submittedName>
</protein>
<evidence type="ECO:0000313" key="6">
    <source>
        <dbReference type="EMBL" id="KAJ3116496.1"/>
    </source>
</evidence>
<dbReference type="InterPro" id="IPR036322">
    <property type="entry name" value="WD40_repeat_dom_sf"/>
</dbReference>
<evidence type="ECO:0000313" key="7">
    <source>
        <dbReference type="Proteomes" id="UP001211907"/>
    </source>
</evidence>
<evidence type="ECO:0000256" key="3">
    <source>
        <dbReference type="PROSITE-ProRule" id="PRU00221"/>
    </source>
</evidence>
<dbReference type="PROSITE" id="PS50082">
    <property type="entry name" value="WD_REPEATS_2"/>
    <property type="match status" value="1"/>
</dbReference>
<keyword evidence="2" id="KW-0677">Repeat</keyword>
<feature type="domain" description="Transcription factor spt8 beta-propeller" evidence="5">
    <location>
        <begin position="60"/>
        <end position="379"/>
    </location>
</feature>
<feature type="region of interest" description="Disordered" evidence="4">
    <location>
        <begin position="145"/>
        <end position="172"/>
    </location>
</feature>
<feature type="compositionally biased region" description="Polar residues" evidence="4">
    <location>
        <begin position="151"/>
        <end position="160"/>
    </location>
</feature>
<dbReference type="AlphaFoldDB" id="A0AAD5XBC1"/>
<evidence type="ECO:0000256" key="1">
    <source>
        <dbReference type="ARBA" id="ARBA00022574"/>
    </source>
</evidence>
<dbReference type="InterPro" id="IPR001680">
    <property type="entry name" value="WD40_rpt"/>
</dbReference>
<feature type="domain" description="Transcription factor spt8 beta-propeller" evidence="5">
    <location>
        <begin position="12"/>
        <end position="59"/>
    </location>
</feature>
<sequence length="382" mass="41709">MSQTSNFDILPVRWLFTGGDDGFIRKYDFFNSINGDTLLTLSQKHGLIDTIQKSGVMIVLLQNGSINLYTVRHDEGTCHHVFRGHEKPVSALALGGNERLFLSGSWDRKAILWDLDTGAKTREYTAFNSHITSIKFQPNSSSATAATTSSISETKQTAAEPSTGAAAVASTNDMDVSSDEKIQQQESQQINVSALSEIGNIAAVLSFDGKISIIDGRDSNDAVKTFAPVNPTPPWGVSVVWSPDGKRIYCGRRNGTVDEWDFAEGRLLQNIRLPRDSGPVTSVFCMPNNRHIVCGSFDNIRLWDLQYTAPDLSMDGTVGSIHNEFEMTQAIVPFAIIPGHHGGVISSFVTDAKCKYMVSASGNRGWDGISNNMCLLYSVTTQ</sequence>
<accession>A0AAD5XBC1</accession>
<organism evidence="6 7">
    <name type="scientific">Physocladia obscura</name>
    <dbReference type="NCBI Taxonomy" id="109957"/>
    <lineage>
        <taxon>Eukaryota</taxon>
        <taxon>Fungi</taxon>
        <taxon>Fungi incertae sedis</taxon>
        <taxon>Chytridiomycota</taxon>
        <taxon>Chytridiomycota incertae sedis</taxon>
        <taxon>Chytridiomycetes</taxon>
        <taxon>Chytridiales</taxon>
        <taxon>Chytriomycetaceae</taxon>
        <taxon>Physocladia</taxon>
    </lineage>
</organism>
<dbReference type="PROSITE" id="PS50294">
    <property type="entry name" value="WD_REPEATS_REGION"/>
    <property type="match status" value="1"/>
</dbReference>